<evidence type="ECO:0000313" key="8">
    <source>
        <dbReference type="EMBL" id="PCG72936.1"/>
    </source>
</evidence>
<keyword evidence="3" id="KW-0325">Glycoprotein</keyword>
<feature type="domain" description="Peptidase S1" evidence="7">
    <location>
        <begin position="147"/>
        <end position="390"/>
    </location>
</feature>
<feature type="chain" id="PRO_5013331495" description="Peptidase S1 domain-containing protein" evidence="6">
    <location>
        <begin position="20"/>
        <end position="391"/>
    </location>
</feature>
<evidence type="ECO:0000256" key="5">
    <source>
        <dbReference type="RuleBase" id="RU363034"/>
    </source>
</evidence>
<dbReference type="InterPro" id="IPR009003">
    <property type="entry name" value="Peptidase_S1_PA"/>
</dbReference>
<dbReference type="SMART" id="SM00680">
    <property type="entry name" value="CLIP"/>
    <property type="match status" value="1"/>
</dbReference>
<evidence type="ECO:0000256" key="3">
    <source>
        <dbReference type="ARBA" id="ARBA00023180"/>
    </source>
</evidence>
<dbReference type="SMART" id="SM00020">
    <property type="entry name" value="Tryp_SPc"/>
    <property type="match status" value="1"/>
</dbReference>
<dbReference type="GO" id="GO:0006508">
    <property type="term" value="P:proteolysis"/>
    <property type="evidence" value="ECO:0007669"/>
    <property type="project" value="UniProtKB-KW"/>
</dbReference>
<dbReference type="GO" id="GO:0004252">
    <property type="term" value="F:serine-type endopeptidase activity"/>
    <property type="evidence" value="ECO:0007669"/>
    <property type="project" value="InterPro"/>
</dbReference>
<sequence>MLFKLVVIACSCITLSVQNEQVLNRPEGSKCTFNGQEGKCTSIRNCRSAKQGLQKKIHPAICSFEGKTPVVCCMECEQRHSKKIPVYQDIGSRFNDTNRKARNICLRYLANLRYPCDPAPRYLEDDGIPDTNCEPQYDVPGISVPQVSHGYSAIRQQYTHMALLGYGEEMETAQWLCGGSVISERYILTAAHCISSPSLGPVRYVALGILRRSDPERIWQKYNVRRAVPHPEYKSPSKYHDIALLETDTEIIFGNMVLPACLHSELNPGDEAEACGWGALGHHQGLADTLQAVKLQRYDEEKCSQLYPKHRHLVHGYNHTTQMCYGDETDPKDTCEGDSGGPLQIANDVLSCAYDVIGVTSYGRQCGVTAGSGIYTRVYFYLPWIESIVWP</sequence>
<dbReference type="PROSITE" id="PS00135">
    <property type="entry name" value="TRYPSIN_SER"/>
    <property type="match status" value="1"/>
</dbReference>
<evidence type="ECO:0000256" key="4">
    <source>
        <dbReference type="ARBA" id="ARBA00024195"/>
    </source>
</evidence>
<comment type="caution">
    <text evidence="8">The sequence shown here is derived from an EMBL/GenBank/DDBJ whole genome shotgun (WGS) entry which is preliminary data.</text>
</comment>
<reference evidence="8" key="1">
    <citation type="submission" date="2017-09" db="EMBL/GenBank/DDBJ databases">
        <title>Contemporary evolution of a Lepidopteran species, Heliothis virescens, in response to modern agricultural practices.</title>
        <authorList>
            <person name="Fritz M.L."/>
            <person name="Deyonke A.M."/>
            <person name="Papanicolaou A."/>
            <person name="Micinski S."/>
            <person name="Westbrook J."/>
            <person name="Gould F."/>
        </authorList>
    </citation>
    <scope>NUCLEOTIDE SEQUENCE [LARGE SCALE GENOMIC DNA]</scope>
    <source>
        <strain evidence="8">HvINT-</strain>
        <tissue evidence="8">Whole body</tissue>
    </source>
</reference>
<comment type="similarity">
    <text evidence="4">Belongs to the peptidase S1 family. CLIP subfamily.</text>
</comment>
<protein>
    <recommendedName>
        <fullName evidence="7">Peptidase S1 domain-containing protein</fullName>
    </recommendedName>
</protein>
<dbReference type="STRING" id="7102.A0A2A4JMC3"/>
<dbReference type="FunFam" id="2.40.10.10:FF:000028">
    <property type="entry name" value="Serine protease easter"/>
    <property type="match status" value="1"/>
</dbReference>
<keyword evidence="5" id="KW-0378">Hydrolase</keyword>
<dbReference type="InterPro" id="IPR033116">
    <property type="entry name" value="TRYPSIN_SER"/>
</dbReference>
<dbReference type="PANTHER" id="PTHR24260:SF147">
    <property type="entry name" value="EG:BACR7A4.3 PROTEIN-RELATED"/>
    <property type="match status" value="1"/>
</dbReference>
<dbReference type="Gene3D" id="2.40.10.10">
    <property type="entry name" value="Trypsin-like serine proteases"/>
    <property type="match status" value="1"/>
</dbReference>
<dbReference type="AlphaFoldDB" id="A0A2A4JMC3"/>
<dbReference type="PROSITE" id="PS00134">
    <property type="entry name" value="TRYPSIN_HIS"/>
    <property type="match status" value="1"/>
</dbReference>
<evidence type="ECO:0000256" key="6">
    <source>
        <dbReference type="SAM" id="SignalP"/>
    </source>
</evidence>
<keyword evidence="1 6" id="KW-0732">Signal</keyword>
<keyword evidence="2" id="KW-1015">Disulfide bond</keyword>
<proteinExistence type="inferred from homology"/>
<dbReference type="InterPro" id="IPR043504">
    <property type="entry name" value="Peptidase_S1_PA_chymotrypsin"/>
</dbReference>
<dbReference type="CDD" id="cd00190">
    <property type="entry name" value="Tryp_SPc"/>
    <property type="match status" value="1"/>
</dbReference>
<evidence type="ECO:0000256" key="1">
    <source>
        <dbReference type="ARBA" id="ARBA00022729"/>
    </source>
</evidence>
<feature type="signal peptide" evidence="6">
    <location>
        <begin position="1"/>
        <end position="19"/>
    </location>
</feature>
<accession>A0A2A4JMC3</accession>
<dbReference type="PRINTS" id="PR00722">
    <property type="entry name" value="CHYMOTRYPSIN"/>
</dbReference>
<gene>
    <name evidence="8" type="ORF">B5V51_320</name>
</gene>
<dbReference type="PANTHER" id="PTHR24260">
    <property type="match status" value="1"/>
</dbReference>
<keyword evidence="5" id="KW-0720">Serine protease</keyword>
<dbReference type="InterPro" id="IPR001314">
    <property type="entry name" value="Peptidase_S1A"/>
</dbReference>
<dbReference type="SUPFAM" id="SSF50494">
    <property type="entry name" value="Trypsin-like serine proteases"/>
    <property type="match status" value="1"/>
</dbReference>
<evidence type="ECO:0000256" key="2">
    <source>
        <dbReference type="ARBA" id="ARBA00023157"/>
    </source>
</evidence>
<dbReference type="InterPro" id="IPR051333">
    <property type="entry name" value="CLIP_Serine_Protease"/>
</dbReference>
<dbReference type="PROSITE" id="PS50240">
    <property type="entry name" value="TRYPSIN_DOM"/>
    <property type="match status" value="1"/>
</dbReference>
<dbReference type="InterPro" id="IPR018114">
    <property type="entry name" value="TRYPSIN_HIS"/>
</dbReference>
<name>A0A2A4JMC3_HELVI</name>
<dbReference type="InterPro" id="IPR001254">
    <property type="entry name" value="Trypsin_dom"/>
</dbReference>
<evidence type="ECO:0000259" key="7">
    <source>
        <dbReference type="PROSITE" id="PS50240"/>
    </source>
</evidence>
<dbReference type="Pfam" id="PF00089">
    <property type="entry name" value="Trypsin"/>
    <property type="match status" value="1"/>
</dbReference>
<dbReference type="EMBL" id="NWSH01001045">
    <property type="protein sequence ID" value="PCG72936.1"/>
    <property type="molecule type" value="Genomic_DNA"/>
</dbReference>
<dbReference type="InterPro" id="IPR022700">
    <property type="entry name" value="CLIP"/>
</dbReference>
<keyword evidence="5" id="KW-0645">Protease</keyword>
<organism evidence="8">
    <name type="scientific">Heliothis virescens</name>
    <name type="common">Tobacco budworm moth</name>
    <dbReference type="NCBI Taxonomy" id="7102"/>
    <lineage>
        <taxon>Eukaryota</taxon>
        <taxon>Metazoa</taxon>
        <taxon>Ecdysozoa</taxon>
        <taxon>Arthropoda</taxon>
        <taxon>Hexapoda</taxon>
        <taxon>Insecta</taxon>
        <taxon>Pterygota</taxon>
        <taxon>Neoptera</taxon>
        <taxon>Endopterygota</taxon>
        <taxon>Lepidoptera</taxon>
        <taxon>Glossata</taxon>
        <taxon>Ditrysia</taxon>
        <taxon>Noctuoidea</taxon>
        <taxon>Noctuidae</taxon>
        <taxon>Heliothinae</taxon>
        <taxon>Heliothis</taxon>
    </lineage>
</organism>